<dbReference type="EMBL" id="CP150845">
    <property type="protein sequence ID" value="WYZ21748.1"/>
    <property type="molecule type" value="Genomic_DNA"/>
</dbReference>
<dbReference type="Proteomes" id="UP001623852">
    <property type="component" value="Chromosome"/>
</dbReference>
<protein>
    <submittedName>
        <fullName evidence="2">Uncharacterized protein</fullName>
    </submittedName>
</protein>
<name>A0ABZ2UKU2_9FLAO</name>
<keyword evidence="3" id="KW-1185">Reference proteome</keyword>
<gene>
    <name evidence="2" type="ORF">AABD74_09820</name>
</gene>
<keyword evidence="1" id="KW-0812">Transmembrane</keyword>
<dbReference type="RefSeq" id="WP_232682898.1">
    <property type="nucleotide sequence ID" value="NZ_CP150845.1"/>
</dbReference>
<evidence type="ECO:0000256" key="1">
    <source>
        <dbReference type="SAM" id="Phobius"/>
    </source>
</evidence>
<reference evidence="2 3" key="1">
    <citation type="submission" date="2024-03" db="EMBL/GenBank/DDBJ databases">
        <title>Flavobacterium soyae.</title>
        <authorList>
            <person name="Zheng W."/>
        </authorList>
    </citation>
    <scope>NUCLEOTIDE SEQUENCE [LARGE SCALE GENOMIC DNA]</scope>
    <source>
        <strain evidence="2 3">55</strain>
    </source>
</reference>
<proteinExistence type="predicted"/>
<keyword evidence="1" id="KW-1133">Transmembrane helix</keyword>
<evidence type="ECO:0000313" key="2">
    <source>
        <dbReference type="EMBL" id="WYZ21748.1"/>
    </source>
</evidence>
<evidence type="ECO:0000313" key="3">
    <source>
        <dbReference type="Proteomes" id="UP001623852"/>
    </source>
</evidence>
<accession>A0ABZ2UKU2</accession>
<feature type="transmembrane region" description="Helical" evidence="1">
    <location>
        <begin position="6"/>
        <end position="26"/>
    </location>
</feature>
<sequence length="83" mass="10021">MKKKILFGIFIFAAVLIIRFFCGVYIHDEFATKHLFIKYRPTWKWTFYSPIGMSDRKIEELSEEEQIDQKYFNEFVLDQGLSN</sequence>
<organism evidence="2 3">
    <name type="scientific">Flavobacterium soyae</name>
    <dbReference type="NCBI Taxonomy" id="2903098"/>
    <lineage>
        <taxon>Bacteria</taxon>
        <taxon>Pseudomonadati</taxon>
        <taxon>Bacteroidota</taxon>
        <taxon>Flavobacteriia</taxon>
        <taxon>Flavobacteriales</taxon>
        <taxon>Flavobacteriaceae</taxon>
        <taxon>Flavobacterium</taxon>
    </lineage>
</organism>
<keyword evidence="1" id="KW-0472">Membrane</keyword>